<evidence type="ECO:0000256" key="3">
    <source>
        <dbReference type="ARBA" id="ARBA00022833"/>
    </source>
</evidence>
<evidence type="ECO:0000256" key="5">
    <source>
        <dbReference type="SAM" id="MobiDB-lite"/>
    </source>
</evidence>
<dbReference type="EMBL" id="HBEF01006339">
    <property type="protein sequence ID" value="CAD8331823.1"/>
    <property type="molecule type" value="Transcribed_RNA"/>
</dbReference>
<reference evidence="7" key="1">
    <citation type="submission" date="2021-01" db="EMBL/GenBank/DDBJ databases">
        <authorList>
            <person name="Corre E."/>
            <person name="Pelletier E."/>
            <person name="Niang G."/>
            <person name="Scheremetjew M."/>
            <person name="Finn R."/>
            <person name="Kale V."/>
            <person name="Holt S."/>
            <person name="Cochrane G."/>
            <person name="Meng A."/>
            <person name="Brown T."/>
            <person name="Cohen L."/>
        </authorList>
    </citation>
    <scope>NUCLEOTIDE SEQUENCE</scope>
    <source>
        <strain evidence="7">CCMP3328</strain>
    </source>
</reference>
<sequence length="580" mass="63202">MMCITKEQCDRSSSLSIVIMQDGNASHHLRIHPRERVARSANRTSASSAPSSSSASSSLSSSSPSLSPSPIPSVIWRAVQIGLILLTQATTGDAQATRRVHYAKVCDIQQNMVFPLPQAATGGGDRMLRQLASTSTVPAVSAFPPRSAASSMIHTGTKKLRQHEKRRVSLALDLDWSVFTAAVAAAAASPYHHENSGAHQRRTPDGRLLQDEAGSQGATEGEAGAFPEQTQTEEESMLVRLCDCYYLELSSDDETDNGKNVPDGGNSTSPSVSVCPATANTCALPVDRTQPIHCYQSDSDYVFVQNAWPLLILWFSFLLAMFWCSARGFHAQHYLWSCARGGEEWNEEVVAHVTNSQRANSSGNGDTDEAGGSESAQPRPRPSARTPMARTWVEHLEEYLRHIHRQAVSLQWIEQQEERLRERQNAMRDANNGGAGGTADASGTNQATSQMTDGAGISDPTLITHEDGIPRLRLPFCLPTKHWTKEDEHQYLQNHGDEKVESDVVDSSRHGDQSNTSTKNEVGIGGNGEACCAICIVDIEVGDRVGNLPCHHVFHVDCLKPWIKKQNACPLCHAKIVKPL</sequence>
<gene>
    <name evidence="7" type="ORF">CAUS1442_LOCUS3922</name>
</gene>
<dbReference type="Pfam" id="PF13639">
    <property type="entry name" value="zf-RING_2"/>
    <property type="match status" value="1"/>
</dbReference>
<dbReference type="Gene3D" id="3.30.40.10">
    <property type="entry name" value="Zinc/RING finger domain, C3HC4 (zinc finger)"/>
    <property type="match status" value="1"/>
</dbReference>
<dbReference type="SMART" id="SM00184">
    <property type="entry name" value="RING"/>
    <property type="match status" value="1"/>
</dbReference>
<dbReference type="GO" id="GO:0061630">
    <property type="term" value="F:ubiquitin protein ligase activity"/>
    <property type="evidence" value="ECO:0007669"/>
    <property type="project" value="TreeGrafter"/>
</dbReference>
<feature type="region of interest" description="Disordered" evidence="5">
    <location>
        <begin position="493"/>
        <end position="521"/>
    </location>
</feature>
<dbReference type="InterPro" id="IPR013083">
    <property type="entry name" value="Znf_RING/FYVE/PHD"/>
</dbReference>
<accession>A0A7R9ZJN8</accession>
<evidence type="ECO:0000313" key="7">
    <source>
        <dbReference type="EMBL" id="CAD8331823.1"/>
    </source>
</evidence>
<dbReference type="SUPFAM" id="SSF57850">
    <property type="entry name" value="RING/U-box"/>
    <property type="match status" value="1"/>
</dbReference>
<dbReference type="InterPro" id="IPR001841">
    <property type="entry name" value="Znf_RING"/>
</dbReference>
<feature type="compositionally biased region" description="Basic and acidic residues" evidence="5">
    <location>
        <begin position="493"/>
        <end position="512"/>
    </location>
</feature>
<feature type="compositionally biased region" description="Low complexity" evidence="5">
    <location>
        <begin position="45"/>
        <end position="68"/>
    </location>
</feature>
<dbReference type="GO" id="GO:0008270">
    <property type="term" value="F:zinc ion binding"/>
    <property type="evidence" value="ECO:0007669"/>
    <property type="project" value="UniProtKB-KW"/>
</dbReference>
<evidence type="ECO:0000256" key="1">
    <source>
        <dbReference type="ARBA" id="ARBA00022723"/>
    </source>
</evidence>
<feature type="region of interest" description="Disordered" evidence="5">
    <location>
        <begin position="428"/>
        <end position="463"/>
    </location>
</feature>
<feature type="domain" description="RING-type" evidence="6">
    <location>
        <begin position="532"/>
        <end position="573"/>
    </location>
</feature>
<dbReference type="PANTHER" id="PTHR45969">
    <property type="entry name" value="RING ZINC FINGER PROTEIN-RELATED"/>
    <property type="match status" value="1"/>
</dbReference>
<name>A0A7R9ZJN8_9STRA</name>
<keyword evidence="1" id="KW-0479">Metal-binding</keyword>
<protein>
    <recommendedName>
        <fullName evidence="6">RING-type domain-containing protein</fullName>
    </recommendedName>
</protein>
<keyword evidence="2 4" id="KW-0863">Zinc-finger</keyword>
<dbReference type="PROSITE" id="PS50089">
    <property type="entry name" value="ZF_RING_2"/>
    <property type="match status" value="1"/>
</dbReference>
<proteinExistence type="predicted"/>
<keyword evidence="3" id="KW-0862">Zinc</keyword>
<evidence type="ECO:0000256" key="4">
    <source>
        <dbReference type="PROSITE-ProRule" id="PRU00175"/>
    </source>
</evidence>
<evidence type="ECO:0000259" key="6">
    <source>
        <dbReference type="PROSITE" id="PS50089"/>
    </source>
</evidence>
<dbReference type="CDD" id="cd16454">
    <property type="entry name" value="RING-H2_PA-TM-RING"/>
    <property type="match status" value="1"/>
</dbReference>
<feature type="compositionally biased region" description="Basic and acidic residues" evidence="5">
    <location>
        <begin position="191"/>
        <end position="210"/>
    </location>
</feature>
<feature type="region of interest" description="Disordered" evidence="5">
    <location>
        <begin position="38"/>
        <end position="68"/>
    </location>
</feature>
<feature type="region of interest" description="Disordered" evidence="5">
    <location>
        <begin position="355"/>
        <end position="386"/>
    </location>
</feature>
<dbReference type="GO" id="GO:0016567">
    <property type="term" value="P:protein ubiquitination"/>
    <property type="evidence" value="ECO:0007669"/>
    <property type="project" value="TreeGrafter"/>
</dbReference>
<dbReference type="PANTHER" id="PTHR45969:SF81">
    <property type="entry name" value="OS08G0157400 PROTEIN"/>
    <property type="match status" value="1"/>
</dbReference>
<feature type="compositionally biased region" description="Polar residues" evidence="5">
    <location>
        <begin position="355"/>
        <end position="365"/>
    </location>
</feature>
<evidence type="ECO:0000256" key="2">
    <source>
        <dbReference type="ARBA" id="ARBA00022771"/>
    </source>
</evidence>
<organism evidence="7">
    <name type="scientific">Craspedostauros australis</name>
    <dbReference type="NCBI Taxonomy" id="1486917"/>
    <lineage>
        <taxon>Eukaryota</taxon>
        <taxon>Sar</taxon>
        <taxon>Stramenopiles</taxon>
        <taxon>Ochrophyta</taxon>
        <taxon>Bacillariophyta</taxon>
        <taxon>Bacillariophyceae</taxon>
        <taxon>Bacillariophycidae</taxon>
        <taxon>Naviculales</taxon>
        <taxon>Naviculaceae</taxon>
        <taxon>Craspedostauros</taxon>
    </lineage>
</organism>
<feature type="region of interest" description="Disordered" evidence="5">
    <location>
        <begin position="189"/>
        <end position="231"/>
    </location>
</feature>
<dbReference type="AlphaFoldDB" id="A0A7R9ZJN8"/>